<dbReference type="RefSeq" id="WP_367919332.1">
    <property type="nucleotide sequence ID" value="NZ_BAABAC010000022.1"/>
</dbReference>
<gene>
    <name evidence="6" type="ORF">ACFQ3F_10255</name>
</gene>
<dbReference type="CDD" id="cd08512">
    <property type="entry name" value="PBP2_NikA_DppA_OppA_like_7"/>
    <property type="match status" value="1"/>
</dbReference>
<sequence>MERQLSRAFKAGALALTGVLALSACGMQAGGDSGKGGAGPLVIGSTNIAETLDPVQAADAHNDFNVAGVYDRLVNYDSDGKMIPQLATTWSFNPSATELTLTLRDDVKFHSGNPFTAADVVYTLDRDKRIGAGVAAFLGDYKSAEAVDAHTVKITLTGTDTTFLGALSPIYIVDSTLVKANEGDDDAQGWIATHDAGSGPFTIKGYSAKQELQLERYADYWDFDEGRPKELVLRMLKDHSASRDELLSGGIDLAMDLSGPDLATVKKDDRFTVQALPIPRETYAWLNTRGGITKDPKVREAIQLAYDYAGHQSSAMGGEGKIATTILPPGIGCAVDAGEPKQDLERAKQLIDEAGVSGRSVSIAYQPTVDEFNVAGTLLQDSLKKIGLQGELQAVTFPQYADRVSKQSSMPDIALAWDFSSYPEAGPQLAREYGSKNAGSTNFTWYANPQVDQWLEEGLAETDTAKACDYFTKVQNQVLADHALLYIADPSINVISDGRVGEIPFSPTQQDFNVGLLRMAK</sequence>
<dbReference type="SUPFAM" id="SSF53850">
    <property type="entry name" value="Periplasmic binding protein-like II"/>
    <property type="match status" value="1"/>
</dbReference>
<dbReference type="Gene3D" id="3.10.105.10">
    <property type="entry name" value="Dipeptide-binding Protein, Domain 3"/>
    <property type="match status" value="1"/>
</dbReference>
<dbReference type="PANTHER" id="PTHR30290">
    <property type="entry name" value="PERIPLASMIC BINDING COMPONENT OF ABC TRANSPORTER"/>
    <property type="match status" value="1"/>
</dbReference>
<evidence type="ECO:0000256" key="4">
    <source>
        <dbReference type="SAM" id="SignalP"/>
    </source>
</evidence>
<comment type="similarity">
    <text evidence="1">Belongs to the bacterial solute-binding protein 5 family.</text>
</comment>
<dbReference type="Gene3D" id="3.90.76.10">
    <property type="entry name" value="Dipeptide-binding Protein, Domain 1"/>
    <property type="match status" value="1"/>
</dbReference>
<evidence type="ECO:0000313" key="7">
    <source>
        <dbReference type="Proteomes" id="UP001597229"/>
    </source>
</evidence>
<keyword evidence="3 4" id="KW-0732">Signal</keyword>
<reference evidence="7" key="1">
    <citation type="journal article" date="2019" name="Int. J. Syst. Evol. Microbiol.">
        <title>The Global Catalogue of Microorganisms (GCM) 10K type strain sequencing project: providing services to taxonomists for standard genome sequencing and annotation.</title>
        <authorList>
            <consortium name="The Broad Institute Genomics Platform"/>
            <consortium name="The Broad Institute Genome Sequencing Center for Infectious Disease"/>
            <person name="Wu L."/>
            <person name="Ma J."/>
        </authorList>
    </citation>
    <scope>NUCLEOTIDE SEQUENCE [LARGE SCALE GENOMIC DNA]</scope>
    <source>
        <strain evidence="7">CCUG 52478</strain>
    </source>
</reference>
<dbReference type="Pfam" id="PF00496">
    <property type="entry name" value="SBP_bac_5"/>
    <property type="match status" value="1"/>
</dbReference>
<feature type="signal peptide" evidence="4">
    <location>
        <begin position="1"/>
        <end position="29"/>
    </location>
</feature>
<dbReference type="InterPro" id="IPR000914">
    <property type="entry name" value="SBP_5_dom"/>
</dbReference>
<keyword evidence="2" id="KW-0813">Transport</keyword>
<accession>A0ABW3VZD6</accession>
<organism evidence="6 7">
    <name type="scientific">Nocardioides ginsengisoli</name>
    <dbReference type="NCBI Taxonomy" id="363868"/>
    <lineage>
        <taxon>Bacteria</taxon>
        <taxon>Bacillati</taxon>
        <taxon>Actinomycetota</taxon>
        <taxon>Actinomycetes</taxon>
        <taxon>Propionibacteriales</taxon>
        <taxon>Nocardioidaceae</taxon>
        <taxon>Nocardioides</taxon>
    </lineage>
</organism>
<evidence type="ECO:0000259" key="5">
    <source>
        <dbReference type="Pfam" id="PF00496"/>
    </source>
</evidence>
<dbReference type="Proteomes" id="UP001597229">
    <property type="component" value="Unassembled WGS sequence"/>
</dbReference>
<evidence type="ECO:0000256" key="2">
    <source>
        <dbReference type="ARBA" id="ARBA00022448"/>
    </source>
</evidence>
<evidence type="ECO:0000313" key="6">
    <source>
        <dbReference type="EMBL" id="MFD1248170.1"/>
    </source>
</evidence>
<dbReference type="EMBL" id="JBHTLX010000012">
    <property type="protein sequence ID" value="MFD1248170.1"/>
    <property type="molecule type" value="Genomic_DNA"/>
</dbReference>
<proteinExistence type="inferred from homology"/>
<evidence type="ECO:0000256" key="3">
    <source>
        <dbReference type="ARBA" id="ARBA00022729"/>
    </source>
</evidence>
<dbReference type="PIRSF" id="PIRSF002741">
    <property type="entry name" value="MppA"/>
    <property type="match status" value="1"/>
</dbReference>
<dbReference type="InterPro" id="IPR030678">
    <property type="entry name" value="Peptide/Ni-bd"/>
</dbReference>
<dbReference type="PROSITE" id="PS51257">
    <property type="entry name" value="PROKAR_LIPOPROTEIN"/>
    <property type="match status" value="1"/>
</dbReference>
<keyword evidence="7" id="KW-1185">Reference proteome</keyword>
<comment type="caution">
    <text evidence="6">The sequence shown here is derived from an EMBL/GenBank/DDBJ whole genome shotgun (WGS) entry which is preliminary data.</text>
</comment>
<dbReference type="InterPro" id="IPR039424">
    <property type="entry name" value="SBP_5"/>
</dbReference>
<feature type="chain" id="PRO_5045261238" evidence="4">
    <location>
        <begin position="30"/>
        <end position="521"/>
    </location>
</feature>
<dbReference type="PANTHER" id="PTHR30290:SF9">
    <property type="entry name" value="OLIGOPEPTIDE-BINDING PROTEIN APPA"/>
    <property type="match status" value="1"/>
</dbReference>
<evidence type="ECO:0000256" key="1">
    <source>
        <dbReference type="ARBA" id="ARBA00005695"/>
    </source>
</evidence>
<name>A0ABW3VZD6_9ACTN</name>
<dbReference type="Gene3D" id="3.40.190.10">
    <property type="entry name" value="Periplasmic binding protein-like II"/>
    <property type="match status" value="1"/>
</dbReference>
<protein>
    <submittedName>
        <fullName evidence="6">ABC transporter substrate-binding protein</fullName>
    </submittedName>
</protein>
<feature type="domain" description="Solute-binding protein family 5" evidence="5">
    <location>
        <begin position="81"/>
        <end position="438"/>
    </location>
</feature>